<comment type="cofactor">
    <cofactor evidence="8">
        <name>Mg(2+)</name>
        <dbReference type="ChEBI" id="CHEBI:18420"/>
    </cofactor>
    <cofactor evidence="8">
        <name>Mn(2+)</name>
        <dbReference type="ChEBI" id="CHEBI:29035"/>
    </cofactor>
</comment>
<dbReference type="CDD" id="cd22326">
    <property type="entry name" value="FAN1-like"/>
    <property type="match status" value="1"/>
</dbReference>
<keyword evidence="4 8" id="KW-0479">Metal-binding</keyword>
<dbReference type="InterPro" id="IPR033315">
    <property type="entry name" value="Fan1-like"/>
</dbReference>
<dbReference type="GO" id="GO:0005634">
    <property type="term" value="C:nucleus"/>
    <property type="evidence" value="ECO:0007669"/>
    <property type="project" value="UniProtKB-SubCell"/>
</dbReference>
<evidence type="ECO:0000256" key="7">
    <source>
        <dbReference type="ARBA" id="ARBA00023211"/>
    </source>
</evidence>
<evidence type="ECO:0000256" key="6">
    <source>
        <dbReference type="ARBA" id="ARBA00022842"/>
    </source>
</evidence>
<keyword evidence="8" id="KW-0227">DNA damage</keyword>
<dbReference type="InterPro" id="IPR011856">
    <property type="entry name" value="tRNA_endonuc-like_dom_sf"/>
</dbReference>
<feature type="compositionally biased region" description="Basic residues" evidence="9">
    <location>
        <begin position="922"/>
        <end position="931"/>
    </location>
</feature>
<evidence type="ECO:0000256" key="4">
    <source>
        <dbReference type="ARBA" id="ARBA00022723"/>
    </source>
</evidence>
<keyword evidence="12" id="KW-1185">Reference proteome</keyword>
<comment type="similarity">
    <text evidence="2 8">Belongs to the FAN1 family.</text>
</comment>
<name>A0A4S4LUP7_9AGAM</name>
<dbReference type="PANTHER" id="PTHR15749:SF4">
    <property type="entry name" value="FANCONI-ASSOCIATED NUCLEASE 1"/>
    <property type="match status" value="1"/>
</dbReference>
<dbReference type="AlphaFoldDB" id="A0A4S4LUP7"/>
<dbReference type="GO" id="GO:0017108">
    <property type="term" value="F:5'-flap endonuclease activity"/>
    <property type="evidence" value="ECO:0007669"/>
    <property type="project" value="TreeGrafter"/>
</dbReference>
<dbReference type="EC" id="3.1.4.1" evidence="8"/>
<dbReference type="GO" id="GO:0004528">
    <property type="term" value="F:phosphodiesterase I activity"/>
    <property type="evidence" value="ECO:0007669"/>
    <property type="project" value="UniProtKB-EC"/>
</dbReference>
<feature type="region of interest" description="Disordered" evidence="9">
    <location>
        <begin position="318"/>
        <end position="349"/>
    </location>
</feature>
<feature type="compositionally biased region" description="Acidic residues" evidence="9">
    <location>
        <begin position="833"/>
        <end position="847"/>
    </location>
</feature>
<dbReference type="OrthoDB" id="76364at2759"/>
<comment type="function">
    <text evidence="8">Nuclease required for the repair of DNA interstrand cross-links (ICL). Acts as a 5'-3' exonuclease that anchors at a cut end of DNA and cleaves DNA successively at every third nucleotide, allowing to excise an ICL from one strand through flanking incisions.</text>
</comment>
<dbReference type="InterPro" id="IPR049132">
    <property type="entry name" value="FAN1-like_euk"/>
</dbReference>
<evidence type="ECO:0000256" key="9">
    <source>
        <dbReference type="SAM" id="MobiDB-lite"/>
    </source>
</evidence>
<gene>
    <name evidence="11" type="ORF">EW146_g4437</name>
</gene>
<keyword evidence="8" id="KW-0234">DNA repair</keyword>
<dbReference type="Pfam" id="PF21170">
    <property type="entry name" value="FAN1_TPR"/>
    <property type="match status" value="1"/>
</dbReference>
<dbReference type="InterPro" id="IPR049126">
    <property type="entry name" value="FAN1-like_TPR"/>
</dbReference>
<evidence type="ECO:0000259" key="10">
    <source>
        <dbReference type="SMART" id="SM00990"/>
    </source>
</evidence>
<dbReference type="Pfam" id="PF08774">
    <property type="entry name" value="VRR_NUC"/>
    <property type="match status" value="1"/>
</dbReference>
<evidence type="ECO:0000256" key="2">
    <source>
        <dbReference type="ARBA" id="ARBA00005533"/>
    </source>
</evidence>
<comment type="caution">
    <text evidence="11">The sequence shown here is derived from an EMBL/GenBank/DDBJ whole genome shotgun (WGS) entry which is preliminary data.</text>
</comment>
<dbReference type="SMART" id="SM00990">
    <property type="entry name" value="VRR_NUC"/>
    <property type="match status" value="1"/>
</dbReference>
<evidence type="ECO:0000256" key="8">
    <source>
        <dbReference type="RuleBase" id="RU365033"/>
    </source>
</evidence>
<dbReference type="PANTHER" id="PTHR15749">
    <property type="entry name" value="FANCONI-ASSOCIATED NUCLEASE 1"/>
    <property type="match status" value="1"/>
</dbReference>
<keyword evidence="6 8" id="KW-0460">Magnesium</keyword>
<dbReference type="GO" id="GO:0036297">
    <property type="term" value="P:interstrand cross-link repair"/>
    <property type="evidence" value="ECO:0007669"/>
    <property type="project" value="InterPro"/>
</dbReference>
<evidence type="ECO:0000256" key="5">
    <source>
        <dbReference type="ARBA" id="ARBA00022801"/>
    </source>
</evidence>
<dbReference type="EMBL" id="SGPL01000172">
    <property type="protein sequence ID" value="THH16142.1"/>
    <property type="molecule type" value="Genomic_DNA"/>
</dbReference>
<reference evidence="11 12" key="1">
    <citation type="submission" date="2019-02" db="EMBL/GenBank/DDBJ databases">
        <title>Genome sequencing of the rare red list fungi Bondarzewia mesenterica.</title>
        <authorList>
            <person name="Buettner E."/>
            <person name="Kellner H."/>
        </authorList>
    </citation>
    <scope>NUCLEOTIDE SEQUENCE [LARGE SCALE GENOMIC DNA]</scope>
    <source>
        <strain evidence="11 12">DSM 108281</strain>
    </source>
</reference>
<evidence type="ECO:0000313" key="12">
    <source>
        <dbReference type="Proteomes" id="UP000310158"/>
    </source>
</evidence>
<feature type="region of interest" description="Disordered" evidence="9">
    <location>
        <begin position="811"/>
        <end position="850"/>
    </location>
</feature>
<comment type="subcellular location">
    <subcellularLocation>
        <location evidence="8">Nucleus</location>
    </subcellularLocation>
</comment>
<keyword evidence="7 8" id="KW-0464">Manganese</keyword>
<feature type="compositionally biased region" description="Low complexity" evidence="9">
    <location>
        <begin position="895"/>
        <end position="910"/>
    </location>
</feature>
<protein>
    <recommendedName>
        <fullName evidence="8">Fanconi-associated nuclease</fullName>
        <ecNumber evidence="8">3.1.4.1</ecNumber>
    </recommendedName>
</protein>
<dbReference type="GO" id="GO:0046872">
    <property type="term" value="F:metal ion binding"/>
    <property type="evidence" value="ECO:0007669"/>
    <property type="project" value="UniProtKB-KW"/>
</dbReference>
<evidence type="ECO:0000256" key="3">
    <source>
        <dbReference type="ARBA" id="ARBA00022722"/>
    </source>
</evidence>
<keyword evidence="8" id="KW-0539">Nucleus</keyword>
<comment type="catalytic activity">
    <reaction evidence="1 8">
        <text>Hydrolytically removes 5'-nucleotides successively from the 3'-hydroxy termini of 3'-hydroxy-terminated oligonucleotides.</text>
        <dbReference type="EC" id="3.1.4.1"/>
    </reaction>
</comment>
<keyword evidence="3 8" id="KW-0540">Nuclease</keyword>
<keyword evidence="5 8" id="KW-0378">Hydrolase</keyword>
<organism evidence="11 12">
    <name type="scientific">Bondarzewia mesenterica</name>
    <dbReference type="NCBI Taxonomy" id="1095465"/>
    <lineage>
        <taxon>Eukaryota</taxon>
        <taxon>Fungi</taxon>
        <taxon>Dikarya</taxon>
        <taxon>Basidiomycota</taxon>
        <taxon>Agaricomycotina</taxon>
        <taxon>Agaricomycetes</taxon>
        <taxon>Russulales</taxon>
        <taxon>Bondarzewiaceae</taxon>
        <taxon>Bondarzewia</taxon>
    </lineage>
</organism>
<dbReference type="Proteomes" id="UP000310158">
    <property type="component" value="Unassembled WGS sequence"/>
</dbReference>
<proteinExistence type="inferred from homology"/>
<evidence type="ECO:0000256" key="1">
    <source>
        <dbReference type="ARBA" id="ARBA00000983"/>
    </source>
</evidence>
<sequence>MLKDVIAHEPHLFTSEEMNCFLLYATLSSNAKYLFIRLCLRKSDQWLRLDDLRYQDELGDNIASSLDELCRAAGRLKECLVKQEEQEIIDLDRTFDPTDCKAGPSSVKIEDTEGVDDLSVFVVDHNSASLVELLECLRQTELREVAKDFKIKTQQNRNLLISQILTKASKQTTIETFFRPICKHKGSRPIESGQLHSSETPQERRLREVIMKILRKCVRINSSVFSLFRRVNLVYFRCTQHTPNLLTASILAFARKRFYPAYEHTRTSDIWATRDALLAYERALEYAAKLDALLEGHTSSIARARSTFSQTPALTITSNSNAEEGSPMKRTGGMHQGSEMGFADGGKDRLSPREQAAKEVVKLVFDDGLYSEWQTLIAVKGEEGARSNGRDRFHHGYILTRLVAKGFEALHVLKEYERELEVLQALLSQRRWRRGRRGSWYDQRALILMEKFDKDDAEAMYYAMDAVVEALEDPDVHLMYRPKLQRRLQRLEKCLRIPLPERHTCEGVLQKHTEIFVEGERVRNRTTGMHLDATGSIAFAAPEMPGKQSQLSFVVTKSPHMQRKGRAATPAKEKVPVEVKLMLCLCRSFADFFPLGGIQQKGKSIWVGKDREQVNVETLALEDYQNRGYKGYHSEGRIVRTLFGLLFWDVLFAPIPGAFETPYQSAPLDIADDTFFFTRQELIKARLSEIEEGKAREILEAVDDQHREKKTWCVGVQWDIFERQDLIEIIDCFEGRSLAIICRLFCEEYARRCSGLPDLLIWNHERRECKFVEVKGPGDSLQENQKLWIDVLLRANVPVEVCRVVERGQTPTRSAKRGRPRKLRTPRVVNSDTETEYAPESEEDELNESQYDMSDVLTVGFTRTHLTRVGAKRALEEVDDDDTLPGPSDVKRARTSPLTLTSPSSSQTSSRMKVEVVIKTPSPKKRKSEDP</sequence>
<dbReference type="GO" id="GO:0070336">
    <property type="term" value="F:flap-structured DNA binding"/>
    <property type="evidence" value="ECO:0007669"/>
    <property type="project" value="TreeGrafter"/>
</dbReference>
<feature type="region of interest" description="Disordered" evidence="9">
    <location>
        <begin position="877"/>
        <end position="931"/>
    </location>
</feature>
<evidence type="ECO:0000313" key="11">
    <source>
        <dbReference type="EMBL" id="THH16142.1"/>
    </source>
</evidence>
<feature type="compositionally biased region" description="Basic residues" evidence="9">
    <location>
        <begin position="814"/>
        <end position="825"/>
    </location>
</feature>
<feature type="domain" description="VRR-NUC" evidence="10">
    <location>
        <begin position="690"/>
        <end position="806"/>
    </location>
</feature>
<accession>A0A4S4LUP7</accession>
<dbReference type="GO" id="GO:0008409">
    <property type="term" value="F:5'-3' exonuclease activity"/>
    <property type="evidence" value="ECO:0007669"/>
    <property type="project" value="TreeGrafter"/>
</dbReference>
<dbReference type="Gene3D" id="3.40.1350.10">
    <property type="match status" value="1"/>
</dbReference>
<dbReference type="InterPro" id="IPR014883">
    <property type="entry name" value="VRR_NUC"/>
</dbReference>